<evidence type="ECO:0000313" key="3">
    <source>
        <dbReference type="EMBL" id="EFQ24573.1"/>
    </source>
</evidence>
<dbReference type="MEROPS" id="M24.008"/>
<dbReference type="SUPFAM" id="SSF55920">
    <property type="entry name" value="Creatinase/aminopeptidase"/>
    <property type="match status" value="1"/>
</dbReference>
<dbReference type="HOGENOM" id="CLU_017266_4_1_0"/>
<dbReference type="AlphaFoldDB" id="E3CYX8"/>
<dbReference type="CDD" id="cd01092">
    <property type="entry name" value="APP-like"/>
    <property type="match status" value="1"/>
</dbReference>
<dbReference type="OrthoDB" id="9806388at2"/>
<dbReference type="PANTHER" id="PTHR46112:SF3">
    <property type="entry name" value="AMINOPEPTIDASE YPDF"/>
    <property type="match status" value="1"/>
</dbReference>
<organism evidence="3 4">
    <name type="scientific">Aminomonas paucivorans DSM 12260</name>
    <dbReference type="NCBI Taxonomy" id="584708"/>
    <lineage>
        <taxon>Bacteria</taxon>
        <taxon>Thermotogati</taxon>
        <taxon>Synergistota</taxon>
        <taxon>Synergistia</taxon>
        <taxon>Synergistales</taxon>
        <taxon>Synergistaceae</taxon>
        <taxon>Aminomonas</taxon>
    </lineage>
</organism>
<proteinExistence type="predicted"/>
<keyword evidence="4" id="KW-1185">Reference proteome</keyword>
<dbReference type="PaxDb" id="584708-Apau_2162"/>
<dbReference type="PANTHER" id="PTHR46112">
    <property type="entry name" value="AMINOPEPTIDASE"/>
    <property type="match status" value="1"/>
</dbReference>
<dbReference type="SUPFAM" id="SSF53092">
    <property type="entry name" value="Creatinase/prolidase N-terminal domain"/>
    <property type="match status" value="1"/>
</dbReference>
<protein>
    <submittedName>
        <fullName evidence="3">Peptidase M24</fullName>
    </submittedName>
</protein>
<dbReference type="Gene3D" id="3.90.230.10">
    <property type="entry name" value="Creatinase/methionine aminopeptidase superfamily"/>
    <property type="match status" value="1"/>
</dbReference>
<dbReference type="eggNOG" id="COG0006">
    <property type="taxonomic scope" value="Bacteria"/>
</dbReference>
<evidence type="ECO:0000259" key="1">
    <source>
        <dbReference type="Pfam" id="PF00557"/>
    </source>
</evidence>
<dbReference type="InterPro" id="IPR050659">
    <property type="entry name" value="Peptidase_M24B"/>
</dbReference>
<dbReference type="InterPro" id="IPR029149">
    <property type="entry name" value="Creatin/AminoP/Spt16_N"/>
</dbReference>
<name>E3CYX8_9BACT</name>
<dbReference type="Pfam" id="PF00557">
    <property type="entry name" value="Peptidase_M24"/>
    <property type="match status" value="1"/>
</dbReference>
<sequence length="365" mass="40191">MLQQQRVARLRRRLEEEGLDAVYLGPSSDLEYLSGLVLFPDERPKGLMVSRSGLFALTPMLYQEDMGCTLGADVPLQVWEDHQGFLGAWTRGCEALGLAGKRIAVNDGMRAVDLLDAQGALPGTYLNGARLLEPLRRRKDPEELDKMRQASKMADEVVRRLAAYLRPGQVERELSKKILEWFEELGAQDLSFQPIVASGPNGSMPHYGGCDRVIQENDLVIFDLGCRYRGYCSDTTRTLFVGEPTAKQKEVYEIVRQAQVAGEAAVRPGVPAQEVDRAARKVIADAGYGNYFLNRLGHGIGVAVHEAPYIIEGSELPLEVGNVFSIEPGIYLPGEFGVRIENLVAVTETGCEPLNAFPRELTVAG</sequence>
<dbReference type="Proteomes" id="UP000005096">
    <property type="component" value="Chromosome"/>
</dbReference>
<reference evidence="3 4" key="1">
    <citation type="journal article" date="2010" name="Stand. Genomic Sci.">
        <title>Non-contiguous finished genome sequence of Aminomonas paucivorans type strain (GLU-3).</title>
        <authorList>
            <person name="Pitluck S."/>
            <person name="Yasawong M."/>
            <person name="Held B."/>
            <person name="Lapidus A."/>
            <person name="Nolan M."/>
            <person name="Copeland A."/>
            <person name="Lucas S."/>
            <person name="Del Rio T.G."/>
            <person name="Tice H."/>
            <person name="Cheng J.F."/>
            <person name="Chertkov O."/>
            <person name="Goodwin L."/>
            <person name="Tapia R."/>
            <person name="Han C."/>
            <person name="Liolios K."/>
            <person name="Ivanova N."/>
            <person name="Mavromatis K."/>
            <person name="Ovchinnikova G."/>
            <person name="Pati A."/>
            <person name="Chen A."/>
            <person name="Palaniappan K."/>
            <person name="Land M."/>
            <person name="Hauser L."/>
            <person name="Chang Y.J."/>
            <person name="Jeffries C.D."/>
            <person name="Pukall R."/>
            <person name="Spring S."/>
            <person name="Rohde M."/>
            <person name="Sikorski J."/>
            <person name="Goker M."/>
            <person name="Woyke T."/>
            <person name="Bristow J."/>
            <person name="Eisen J.A."/>
            <person name="Markowitz V."/>
            <person name="Hugenholtz P."/>
            <person name="Kyrpides N.C."/>
            <person name="Klenk H.P."/>
        </authorList>
    </citation>
    <scope>NUCLEOTIDE SEQUENCE [LARGE SCALE GENOMIC DNA]</scope>
    <source>
        <strain evidence="3 4">DSM 12260</strain>
    </source>
</reference>
<dbReference type="Pfam" id="PF01321">
    <property type="entry name" value="Creatinase_N"/>
    <property type="match status" value="1"/>
</dbReference>
<gene>
    <name evidence="3" type="ORF">Apau_2162</name>
</gene>
<feature type="domain" description="Creatinase N-terminal" evidence="2">
    <location>
        <begin position="6"/>
        <end position="109"/>
    </location>
</feature>
<dbReference type="RefSeq" id="WP_006301814.1">
    <property type="nucleotide sequence ID" value="NZ_CM001022.1"/>
</dbReference>
<dbReference type="Gene3D" id="3.40.350.10">
    <property type="entry name" value="Creatinase/prolidase N-terminal domain"/>
    <property type="match status" value="1"/>
</dbReference>
<feature type="domain" description="Peptidase M24" evidence="1">
    <location>
        <begin position="145"/>
        <end position="348"/>
    </location>
</feature>
<dbReference type="STRING" id="584708.Apau_2162"/>
<dbReference type="InterPro" id="IPR000994">
    <property type="entry name" value="Pept_M24"/>
</dbReference>
<evidence type="ECO:0000313" key="4">
    <source>
        <dbReference type="Proteomes" id="UP000005096"/>
    </source>
</evidence>
<accession>E3CYX8</accession>
<dbReference type="InterPro" id="IPR000587">
    <property type="entry name" value="Creatinase_N"/>
</dbReference>
<dbReference type="InterPro" id="IPR036005">
    <property type="entry name" value="Creatinase/aminopeptidase-like"/>
</dbReference>
<evidence type="ECO:0000259" key="2">
    <source>
        <dbReference type="Pfam" id="PF01321"/>
    </source>
</evidence>
<dbReference type="EMBL" id="CM001022">
    <property type="protein sequence ID" value="EFQ24573.1"/>
    <property type="molecule type" value="Genomic_DNA"/>
</dbReference>